<evidence type="ECO:0000313" key="7">
    <source>
        <dbReference type="EMBL" id="SMC26184.1"/>
    </source>
</evidence>
<dbReference type="AlphaFoldDB" id="A0A1W1XQN8"/>
<reference evidence="7 8" key="1">
    <citation type="submission" date="2017-04" db="EMBL/GenBank/DDBJ databases">
        <authorList>
            <person name="Afonso C.L."/>
            <person name="Miller P.J."/>
            <person name="Scott M.A."/>
            <person name="Spackman E."/>
            <person name="Goraichik I."/>
            <person name="Dimitrov K.M."/>
            <person name="Suarez D.L."/>
            <person name="Swayne D.E."/>
        </authorList>
    </citation>
    <scope>NUCLEOTIDE SEQUENCE [LARGE SCALE GENOMIC DNA]</scope>
    <source>
        <strain evidence="7 8">DSM 23236</strain>
    </source>
</reference>
<proteinExistence type="inferred from homology"/>
<organism evidence="7 8">
    <name type="scientific">Andreprevotia lacus DSM 23236</name>
    <dbReference type="NCBI Taxonomy" id="1121001"/>
    <lineage>
        <taxon>Bacteria</taxon>
        <taxon>Pseudomonadati</taxon>
        <taxon>Pseudomonadota</taxon>
        <taxon>Betaproteobacteria</taxon>
        <taxon>Neisseriales</taxon>
        <taxon>Chitinibacteraceae</taxon>
        <taxon>Andreprevotia</taxon>
    </lineage>
</organism>
<keyword evidence="2 4" id="KW-0560">Oxidoreductase</keyword>
<dbReference type="InterPro" id="IPR050223">
    <property type="entry name" value="D-isomer_2-hydroxyacid_DH"/>
</dbReference>
<evidence type="ECO:0000259" key="6">
    <source>
        <dbReference type="Pfam" id="PF02826"/>
    </source>
</evidence>
<comment type="similarity">
    <text evidence="4">Belongs to the D-isomer specific 2-hydroxyacid dehydrogenase family.</text>
</comment>
<name>A0A1W1XQN8_9NEIS</name>
<keyword evidence="1" id="KW-0521">NADP</keyword>
<dbReference type="PANTHER" id="PTHR10996:SF178">
    <property type="entry name" value="2-HYDROXYACID DEHYDROGENASE YGL185C-RELATED"/>
    <property type="match status" value="1"/>
</dbReference>
<evidence type="ECO:0000256" key="2">
    <source>
        <dbReference type="ARBA" id="ARBA00023002"/>
    </source>
</evidence>
<feature type="domain" description="D-isomer specific 2-hydroxyacid dehydrogenase NAD-binding" evidence="6">
    <location>
        <begin position="111"/>
        <end position="283"/>
    </location>
</feature>
<evidence type="ECO:0000259" key="5">
    <source>
        <dbReference type="Pfam" id="PF00389"/>
    </source>
</evidence>
<dbReference type="CDD" id="cd12156">
    <property type="entry name" value="HPPR"/>
    <property type="match status" value="1"/>
</dbReference>
<dbReference type="InterPro" id="IPR006140">
    <property type="entry name" value="D-isomer_DH_NAD-bd"/>
</dbReference>
<dbReference type="Gene3D" id="3.40.50.720">
    <property type="entry name" value="NAD(P)-binding Rossmann-like Domain"/>
    <property type="match status" value="2"/>
</dbReference>
<dbReference type="GO" id="GO:0005829">
    <property type="term" value="C:cytosol"/>
    <property type="evidence" value="ECO:0007669"/>
    <property type="project" value="TreeGrafter"/>
</dbReference>
<keyword evidence="3" id="KW-0520">NAD</keyword>
<evidence type="ECO:0000256" key="4">
    <source>
        <dbReference type="RuleBase" id="RU003719"/>
    </source>
</evidence>
<protein>
    <submittedName>
        <fullName evidence="7">Lactate dehydrogenase</fullName>
    </submittedName>
</protein>
<dbReference type="GO" id="GO:0051287">
    <property type="term" value="F:NAD binding"/>
    <property type="evidence" value="ECO:0007669"/>
    <property type="project" value="InterPro"/>
</dbReference>
<dbReference type="EMBL" id="FWXD01000013">
    <property type="protein sequence ID" value="SMC26184.1"/>
    <property type="molecule type" value="Genomic_DNA"/>
</dbReference>
<evidence type="ECO:0000313" key="8">
    <source>
        <dbReference type="Proteomes" id="UP000192761"/>
    </source>
</evidence>
<dbReference type="GO" id="GO:0030267">
    <property type="term" value="F:glyoxylate reductase (NADPH) activity"/>
    <property type="evidence" value="ECO:0007669"/>
    <property type="project" value="TreeGrafter"/>
</dbReference>
<dbReference type="PANTHER" id="PTHR10996">
    <property type="entry name" value="2-HYDROXYACID DEHYDROGENASE-RELATED"/>
    <property type="match status" value="1"/>
</dbReference>
<dbReference type="InterPro" id="IPR006139">
    <property type="entry name" value="D-isomer_2_OHA_DH_cat_dom"/>
</dbReference>
<evidence type="ECO:0000256" key="3">
    <source>
        <dbReference type="ARBA" id="ARBA00023027"/>
    </source>
</evidence>
<keyword evidence="8" id="KW-1185">Reference proteome</keyword>
<sequence length="315" mass="32712">MNTSRPVVLLTTPLLPSLQVAVERDFTTVPLWQAADRAAVLALHASDVRAIVTTSFVGADANLIAALPNLEIITSFGVGYDSIDIAAAKARGVRVTNTPGVLCEGVADCALALLLAVSHRICEADRFVRAGRWPQGTFGLGRSPAGKTCGIVGMGGIGRAVAKRAEAFGMRIAYHGPRRKDDVAYPYYADLVALAAVSDYLVLALPGGADTVHTVNAAVLAALGPQGVLINVARGSVVDEVALVQALQDGMIAGAGLDVFEDEPDVPAALLGMDNVVLLPHIGSATEETRNAMGELTFANLRAWADGAPLLTEVL</sequence>
<dbReference type="GO" id="GO:0016618">
    <property type="term" value="F:hydroxypyruvate reductase [NAD(P)H] activity"/>
    <property type="evidence" value="ECO:0007669"/>
    <property type="project" value="TreeGrafter"/>
</dbReference>
<gene>
    <name evidence="7" type="ORF">SAMN02745857_02411</name>
</gene>
<dbReference type="InterPro" id="IPR036291">
    <property type="entry name" value="NAD(P)-bd_dom_sf"/>
</dbReference>
<dbReference type="SUPFAM" id="SSF52283">
    <property type="entry name" value="Formate/glycerate dehydrogenase catalytic domain-like"/>
    <property type="match status" value="1"/>
</dbReference>
<dbReference type="Proteomes" id="UP000192761">
    <property type="component" value="Unassembled WGS sequence"/>
</dbReference>
<dbReference type="FunFam" id="3.40.50.720:FF:000213">
    <property type="entry name" value="Putative 2-hydroxyacid dehydrogenase"/>
    <property type="match status" value="1"/>
</dbReference>
<accession>A0A1W1XQN8</accession>
<dbReference type="Pfam" id="PF00389">
    <property type="entry name" value="2-Hacid_dh"/>
    <property type="match status" value="1"/>
</dbReference>
<dbReference type="OrthoDB" id="9805416at2"/>
<dbReference type="RefSeq" id="WP_084091052.1">
    <property type="nucleotide sequence ID" value="NZ_FWXD01000013.1"/>
</dbReference>
<evidence type="ECO:0000256" key="1">
    <source>
        <dbReference type="ARBA" id="ARBA00022857"/>
    </source>
</evidence>
<dbReference type="SUPFAM" id="SSF51735">
    <property type="entry name" value="NAD(P)-binding Rossmann-fold domains"/>
    <property type="match status" value="1"/>
</dbReference>
<dbReference type="Pfam" id="PF02826">
    <property type="entry name" value="2-Hacid_dh_C"/>
    <property type="match status" value="1"/>
</dbReference>
<dbReference type="STRING" id="1121001.SAMN02745857_02411"/>
<feature type="domain" description="D-isomer specific 2-hydroxyacid dehydrogenase catalytic" evidence="5">
    <location>
        <begin position="10"/>
        <end position="314"/>
    </location>
</feature>